<evidence type="ECO:0000256" key="1">
    <source>
        <dbReference type="ARBA" id="ARBA00012552"/>
    </source>
</evidence>
<accession>A0ABD2I9G7</accession>
<comment type="catalytic activity">
    <reaction evidence="8">
        <text>ATP + H2O = ADP + phosphate + H(+)</text>
        <dbReference type="Rhea" id="RHEA:13065"/>
        <dbReference type="ChEBI" id="CHEBI:15377"/>
        <dbReference type="ChEBI" id="CHEBI:15378"/>
        <dbReference type="ChEBI" id="CHEBI:30616"/>
        <dbReference type="ChEBI" id="CHEBI:43474"/>
        <dbReference type="ChEBI" id="CHEBI:456216"/>
        <dbReference type="EC" id="3.6.4.13"/>
    </reaction>
</comment>
<organism evidence="14 15">
    <name type="scientific">Heterodera schachtii</name>
    <name type="common">Sugarbeet cyst nematode worm</name>
    <name type="synonym">Tylenchus schachtii</name>
    <dbReference type="NCBI Taxonomy" id="97005"/>
    <lineage>
        <taxon>Eukaryota</taxon>
        <taxon>Metazoa</taxon>
        <taxon>Ecdysozoa</taxon>
        <taxon>Nematoda</taxon>
        <taxon>Chromadorea</taxon>
        <taxon>Rhabditida</taxon>
        <taxon>Tylenchina</taxon>
        <taxon>Tylenchomorpha</taxon>
        <taxon>Tylenchoidea</taxon>
        <taxon>Heteroderidae</taxon>
        <taxon>Heteroderinae</taxon>
        <taxon>Heterodera</taxon>
    </lineage>
</organism>
<evidence type="ECO:0000259" key="13">
    <source>
        <dbReference type="PROSITE" id="PS51195"/>
    </source>
</evidence>
<dbReference type="Gene3D" id="3.40.50.300">
    <property type="entry name" value="P-loop containing nucleotide triphosphate hydrolases"/>
    <property type="match status" value="2"/>
</dbReference>
<dbReference type="GO" id="GO:0003723">
    <property type="term" value="F:RNA binding"/>
    <property type="evidence" value="ECO:0007669"/>
    <property type="project" value="UniProtKB-KW"/>
</dbReference>
<dbReference type="SMART" id="SM00490">
    <property type="entry name" value="HELICc"/>
    <property type="match status" value="1"/>
</dbReference>
<reference evidence="14 15" key="1">
    <citation type="submission" date="2024-10" db="EMBL/GenBank/DDBJ databases">
        <authorList>
            <person name="Kim D."/>
        </authorList>
    </citation>
    <scope>NUCLEOTIDE SEQUENCE [LARGE SCALE GENOMIC DNA]</scope>
    <source>
        <strain evidence="14">Taebaek</strain>
    </source>
</reference>
<dbReference type="CDD" id="cd18787">
    <property type="entry name" value="SF2_C_DEAD"/>
    <property type="match status" value="1"/>
</dbReference>
<feature type="region of interest" description="Disordered" evidence="10">
    <location>
        <begin position="27"/>
        <end position="75"/>
    </location>
</feature>
<feature type="domain" description="DEAD-box RNA helicase Q" evidence="13">
    <location>
        <begin position="98"/>
        <end position="124"/>
    </location>
</feature>
<dbReference type="PROSITE" id="PS51195">
    <property type="entry name" value="Q_MOTIF"/>
    <property type="match status" value="1"/>
</dbReference>
<dbReference type="PANTHER" id="PTHR47959:SF15">
    <property type="entry name" value="RNA HELICASE"/>
    <property type="match status" value="1"/>
</dbReference>
<comment type="similarity">
    <text evidence="7">Belongs to the DEAD box helicase family. DDX52/ROK1 subfamily.</text>
</comment>
<name>A0ABD2I9G7_HETSC</name>
<dbReference type="PROSITE" id="PS51194">
    <property type="entry name" value="HELICASE_CTER"/>
    <property type="match status" value="1"/>
</dbReference>
<dbReference type="EC" id="3.6.4.13" evidence="1"/>
<keyword evidence="6" id="KW-0694">RNA-binding</keyword>
<dbReference type="PANTHER" id="PTHR47959">
    <property type="entry name" value="ATP-DEPENDENT RNA HELICASE RHLE-RELATED"/>
    <property type="match status" value="1"/>
</dbReference>
<dbReference type="Proteomes" id="UP001620645">
    <property type="component" value="Unassembled WGS sequence"/>
</dbReference>
<dbReference type="InterPro" id="IPR050079">
    <property type="entry name" value="DEAD_box_RNA_helicase"/>
</dbReference>
<dbReference type="AlphaFoldDB" id="A0ABD2I9G7"/>
<dbReference type="InterPro" id="IPR011545">
    <property type="entry name" value="DEAD/DEAH_box_helicase_dom"/>
</dbReference>
<evidence type="ECO:0000256" key="6">
    <source>
        <dbReference type="ARBA" id="ARBA00022884"/>
    </source>
</evidence>
<dbReference type="InterPro" id="IPR001650">
    <property type="entry name" value="Helicase_C-like"/>
</dbReference>
<feature type="compositionally biased region" description="Basic and acidic residues" evidence="10">
    <location>
        <begin position="589"/>
        <end position="609"/>
    </location>
</feature>
<comment type="caution">
    <text evidence="14">The sequence shown here is derived from an EMBL/GenBank/DDBJ whole genome shotgun (WGS) entry which is preliminary data.</text>
</comment>
<protein>
    <recommendedName>
        <fullName evidence="1">RNA helicase</fullName>
        <ecNumber evidence="1">3.6.4.13</ecNumber>
    </recommendedName>
</protein>
<evidence type="ECO:0000256" key="10">
    <source>
        <dbReference type="SAM" id="MobiDB-lite"/>
    </source>
</evidence>
<evidence type="ECO:0000256" key="2">
    <source>
        <dbReference type="ARBA" id="ARBA00022741"/>
    </source>
</evidence>
<keyword evidence="3" id="KW-0378">Hydrolase</keyword>
<dbReference type="InterPro" id="IPR014014">
    <property type="entry name" value="RNA_helicase_DEAD_Q_motif"/>
</dbReference>
<dbReference type="SUPFAM" id="SSF52540">
    <property type="entry name" value="P-loop containing nucleoside triphosphate hydrolases"/>
    <property type="match status" value="2"/>
</dbReference>
<proteinExistence type="inferred from homology"/>
<feature type="compositionally biased region" description="Polar residues" evidence="10">
    <location>
        <begin position="567"/>
        <end position="576"/>
    </location>
</feature>
<dbReference type="GO" id="GO:0005524">
    <property type="term" value="F:ATP binding"/>
    <property type="evidence" value="ECO:0007669"/>
    <property type="project" value="UniProtKB-KW"/>
</dbReference>
<dbReference type="Pfam" id="PF00270">
    <property type="entry name" value="DEAD"/>
    <property type="match status" value="1"/>
</dbReference>
<dbReference type="InterPro" id="IPR027417">
    <property type="entry name" value="P-loop_NTPase"/>
</dbReference>
<feature type="region of interest" description="Disordered" evidence="10">
    <location>
        <begin position="530"/>
        <end position="609"/>
    </location>
</feature>
<gene>
    <name evidence="14" type="ORF">niasHS_015000</name>
</gene>
<evidence type="ECO:0000259" key="11">
    <source>
        <dbReference type="PROSITE" id="PS51192"/>
    </source>
</evidence>
<evidence type="ECO:0000256" key="8">
    <source>
        <dbReference type="ARBA" id="ARBA00047984"/>
    </source>
</evidence>
<dbReference type="EMBL" id="JBICCN010000357">
    <property type="protein sequence ID" value="KAL3074170.1"/>
    <property type="molecule type" value="Genomic_DNA"/>
</dbReference>
<evidence type="ECO:0000259" key="12">
    <source>
        <dbReference type="PROSITE" id="PS51194"/>
    </source>
</evidence>
<evidence type="ECO:0000313" key="15">
    <source>
        <dbReference type="Proteomes" id="UP001620645"/>
    </source>
</evidence>
<evidence type="ECO:0000256" key="5">
    <source>
        <dbReference type="ARBA" id="ARBA00022840"/>
    </source>
</evidence>
<sequence length="907" mass="103669">MTLCDRQKGDGGDGFQLLADSLLTYNENNEKLKKKKPRTTQKTNDEFENKKRQKEAENGRNGGGHDERQEEEEEEEIQRLRRVHRIFTWGHNIPRPISDFASLPLPDKFRANLRDFIQPTPVQMQGIPIGLLHRDHLITAPTGSGKTLSFAIPLIVRVLSSARKERSPANGEQKCADIHSLCAVVIEPTKILAKQTYENFVKFCDGLDINCEYLRENGIGEKCDILVTTPNRFIFALEKLSDDGQKTAKLVEKLQWLILDECDRMFDRTEGEASFRVQLSKILRLCNGKETRRGFYSATFSYEVEEWCKEHLEEVVMACIGPRNSANELVKQELLFVGWEQAKVSAVRDIVRRGFDPPALLFLQSKDRAKQLFVELAESCNSIPIGLISGELTEEECEVTIGRFRSGKIWLLICTEMMGRGIDFQEVNMVINFDLPTSIVSYIHRIGRTGRAGRIGRAVTLFTETDLPIIRPIATVIQQAGFSVPEYLLRLNKPSKKDRKRLKRVAPKRKNLLPNWGKLKHKILIDTKESKIKIGKRKERRKKEGRESSEKGKGGGRKTGREKADTNRLSLASTENTAKRGTIRRKNERKRDGQQKDPKGEKLTDKTEKEIPLQINPSHSFRIKNVLASFDRWLFDEPMNGDVETIVETMDHLHGNIEKGTVLESEEERKAANGIGQMLRMAQRKTFGQIAEERKEKENALWERLRRRVEDVQKKNLFLANTLAIWAERMPFLVKRLSDQKVGTKNCDKLVKAIESLCECLIGLKFPSWKSFCEELSKLKDKEQKQWDERIARSHQTEIFPSPRGDGIWSGAIMSPQNEKMPNLEIAVSPEGTSKVPTLDLNASQFMRKRMAKSGEQPELKLTFSTELNVPTLDLNAARLSMKRISEANKGKFTTAEESKNETKEKQ</sequence>
<feature type="domain" description="Helicase ATP-binding" evidence="11">
    <location>
        <begin position="127"/>
        <end position="318"/>
    </location>
</feature>
<feature type="compositionally biased region" description="Basic and acidic residues" evidence="10">
    <location>
        <begin position="43"/>
        <end position="68"/>
    </location>
</feature>
<dbReference type="SMART" id="SM00487">
    <property type="entry name" value="DEXDc"/>
    <property type="match status" value="1"/>
</dbReference>
<evidence type="ECO:0000313" key="14">
    <source>
        <dbReference type="EMBL" id="KAL3074170.1"/>
    </source>
</evidence>
<evidence type="ECO:0000256" key="9">
    <source>
        <dbReference type="PROSITE-ProRule" id="PRU00552"/>
    </source>
</evidence>
<evidence type="ECO:0000256" key="4">
    <source>
        <dbReference type="ARBA" id="ARBA00022806"/>
    </source>
</evidence>
<feature type="compositionally biased region" description="Basic and acidic residues" evidence="10">
    <location>
        <begin position="542"/>
        <end position="566"/>
    </location>
</feature>
<keyword evidence="4" id="KW-0347">Helicase</keyword>
<dbReference type="GO" id="GO:0003724">
    <property type="term" value="F:RNA helicase activity"/>
    <property type="evidence" value="ECO:0007669"/>
    <property type="project" value="UniProtKB-EC"/>
</dbReference>
<feature type="domain" description="Helicase C-terminal" evidence="12">
    <location>
        <begin position="329"/>
        <end position="492"/>
    </location>
</feature>
<evidence type="ECO:0000256" key="7">
    <source>
        <dbReference type="ARBA" id="ARBA00024355"/>
    </source>
</evidence>
<dbReference type="Pfam" id="PF00271">
    <property type="entry name" value="Helicase_C"/>
    <property type="match status" value="1"/>
</dbReference>
<feature type="short sequence motif" description="Q motif" evidence="9">
    <location>
        <begin position="98"/>
        <end position="124"/>
    </location>
</feature>
<keyword evidence="5" id="KW-0067">ATP-binding</keyword>
<feature type="region of interest" description="Disordered" evidence="10">
    <location>
        <begin position="884"/>
        <end position="907"/>
    </location>
</feature>
<evidence type="ECO:0000256" key="3">
    <source>
        <dbReference type="ARBA" id="ARBA00022801"/>
    </source>
</evidence>
<dbReference type="GO" id="GO:0016787">
    <property type="term" value="F:hydrolase activity"/>
    <property type="evidence" value="ECO:0007669"/>
    <property type="project" value="UniProtKB-KW"/>
</dbReference>
<keyword evidence="2" id="KW-0547">Nucleotide-binding</keyword>
<dbReference type="InterPro" id="IPR014001">
    <property type="entry name" value="Helicase_ATP-bd"/>
</dbReference>
<dbReference type="PROSITE" id="PS51192">
    <property type="entry name" value="HELICASE_ATP_BIND_1"/>
    <property type="match status" value="1"/>
</dbReference>
<keyword evidence="15" id="KW-1185">Reference proteome</keyword>